<gene>
    <name evidence="2" type="ORF">H5410_003289</name>
</gene>
<accession>A0A9J6B4N2</accession>
<organism evidence="2 3">
    <name type="scientific">Solanum commersonii</name>
    <name type="common">Commerson's wild potato</name>
    <name type="synonym">Commerson's nightshade</name>
    <dbReference type="NCBI Taxonomy" id="4109"/>
    <lineage>
        <taxon>Eukaryota</taxon>
        <taxon>Viridiplantae</taxon>
        <taxon>Streptophyta</taxon>
        <taxon>Embryophyta</taxon>
        <taxon>Tracheophyta</taxon>
        <taxon>Spermatophyta</taxon>
        <taxon>Magnoliopsida</taxon>
        <taxon>eudicotyledons</taxon>
        <taxon>Gunneridae</taxon>
        <taxon>Pentapetalae</taxon>
        <taxon>asterids</taxon>
        <taxon>lamiids</taxon>
        <taxon>Solanales</taxon>
        <taxon>Solanaceae</taxon>
        <taxon>Solanoideae</taxon>
        <taxon>Solaneae</taxon>
        <taxon>Solanum</taxon>
    </lineage>
</organism>
<name>A0A9J6B4N2_SOLCO</name>
<protein>
    <submittedName>
        <fullName evidence="2">Uncharacterized protein</fullName>
    </submittedName>
</protein>
<comment type="caution">
    <text evidence="2">The sequence shown here is derived from an EMBL/GenBank/DDBJ whole genome shotgun (WGS) entry which is preliminary data.</text>
</comment>
<sequence length="107" mass="11797">MGLEITFCSSMLSFQGKGQVASRRSVPRSITIPPNDPECEHAEERGRKTKTTKLIASGIGLTWIRLERVNPSPSCTHLVKESEWCKVDAVPNAATGCSRETELIRVL</sequence>
<evidence type="ECO:0000256" key="1">
    <source>
        <dbReference type="SAM" id="MobiDB-lite"/>
    </source>
</evidence>
<proteinExistence type="predicted"/>
<dbReference type="EMBL" id="JACXVP010000001">
    <property type="protein sequence ID" value="KAG5631572.1"/>
    <property type="molecule type" value="Genomic_DNA"/>
</dbReference>
<dbReference type="Proteomes" id="UP000824120">
    <property type="component" value="Chromosome 1"/>
</dbReference>
<feature type="non-terminal residue" evidence="2">
    <location>
        <position position="1"/>
    </location>
</feature>
<keyword evidence="3" id="KW-1185">Reference proteome</keyword>
<evidence type="ECO:0000313" key="2">
    <source>
        <dbReference type="EMBL" id="KAG5631572.1"/>
    </source>
</evidence>
<evidence type="ECO:0000313" key="3">
    <source>
        <dbReference type="Proteomes" id="UP000824120"/>
    </source>
</evidence>
<dbReference type="AlphaFoldDB" id="A0A9J6B4N2"/>
<reference evidence="2 3" key="1">
    <citation type="submission" date="2020-09" db="EMBL/GenBank/DDBJ databases">
        <title>De no assembly of potato wild relative species, Solanum commersonii.</title>
        <authorList>
            <person name="Cho K."/>
        </authorList>
    </citation>
    <scope>NUCLEOTIDE SEQUENCE [LARGE SCALE GENOMIC DNA]</scope>
    <source>
        <strain evidence="2">LZ3.2</strain>
        <tissue evidence="2">Leaf</tissue>
    </source>
</reference>
<feature type="region of interest" description="Disordered" evidence="1">
    <location>
        <begin position="23"/>
        <end position="47"/>
    </location>
</feature>